<accession>A0AAV5LWR3</accession>
<dbReference type="EMBL" id="BPVZ01000151">
    <property type="protein sequence ID" value="GKV41608.1"/>
    <property type="molecule type" value="Genomic_DNA"/>
</dbReference>
<protein>
    <submittedName>
        <fullName evidence="2">Uncharacterized protein</fullName>
    </submittedName>
</protein>
<sequence>MNTLSRNSYGGLHLHGRQKKNNGTPQQCRRWKKSPMILSKRRGILTSSGIKQGIMRRKTKKIKGCIRQLKAEMEEISKEQEA</sequence>
<gene>
    <name evidence="2" type="ORF">SLEP1_g49114</name>
</gene>
<feature type="region of interest" description="Disordered" evidence="1">
    <location>
        <begin position="1"/>
        <end position="29"/>
    </location>
</feature>
<keyword evidence="3" id="KW-1185">Reference proteome</keyword>
<reference evidence="2 3" key="1">
    <citation type="journal article" date="2021" name="Commun. Biol.">
        <title>The genome of Shorea leprosula (Dipterocarpaceae) highlights the ecological relevance of drought in aseasonal tropical rainforests.</title>
        <authorList>
            <person name="Ng K.K.S."/>
            <person name="Kobayashi M.J."/>
            <person name="Fawcett J.A."/>
            <person name="Hatakeyama M."/>
            <person name="Paape T."/>
            <person name="Ng C.H."/>
            <person name="Ang C.C."/>
            <person name="Tnah L.H."/>
            <person name="Lee C.T."/>
            <person name="Nishiyama T."/>
            <person name="Sese J."/>
            <person name="O'Brien M.J."/>
            <person name="Copetti D."/>
            <person name="Mohd Noor M.I."/>
            <person name="Ong R.C."/>
            <person name="Putra M."/>
            <person name="Sireger I.Z."/>
            <person name="Indrioko S."/>
            <person name="Kosugi Y."/>
            <person name="Izuno A."/>
            <person name="Isagi Y."/>
            <person name="Lee S.L."/>
            <person name="Shimizu K.K."/>
        </authorList>
    </citation>
    <scope>NUCLEOTIDE SEQUENCE [LARGE SCALE GENOMIC DNA]</scope>
    <source>
        <tissue evidence="2">Leaf</tissue>
    </source>
</reference>
<proteinExistence type="predicted"/>
<evidence type="ECO:0000256" key="1">
    <source>
        <dbReference type="SAM" id="MobiDB-lite"/>
    </source>
</evidence>
<dbReference type="Proteomes" id="UP001054252">
    <property type="component" value="Unassembled WGS sequence"/>
</dbReference>
<name>A0AAV5LWR3_9ROSI</name>
<organism evidence="2 3">
    <name type="scientific">Rubroshorea leprosula</name>
    <dbReference type="NCBI Taxonomy" id="152421"/>
    <lineage>
        <taxon>Eukaryota</taxon>
        <taxon>Viridiplantae</taxon>
        <taxon>Streptophyta</taxon>
        <taxon>Embryophyta</taxon>
        <taxon>Tracheophyta</taxon>
        <taxon>Spermatophyta</taxon>
        <taxon>Magnoliopsida</taxon>
        <taxon>eudicotyledons</taxon>
        <taxon>Gunneridae</taxon>
        <taxon>Pentapetalae</taxon>
        <taxon>rosids</taxon>
        <taxon>malvids</taxon>
        <taxon>Malvales</taxon>
        <taxon>Dipterocarpaceae</taxon>
        <taxon>Rubroshorea</taxon>
    </lineage>
</organism>
<comment type="caution">
    <text evidence="2">The sequence shown here is derived from an EMBL/GenBank/DDBJ whole genome shotgun (WGS) entry which is preliminary data.</text>
</comment>
<evidence type="ECO:0000313" key="2">
    <source>
        <dbReference type="EMBL" id="GKV41608.1"/>
    </source>
</evidence>
<evidence type="ECO:0000313" key="3">
    <source>
        <dbReference type="Proteomes" id="UP001054252"/>
    </source>
</evidence>
<dbReference type="AlphaFoldDB" id="A0AAV5LWR3"/>